<protein>
    <submittedName>
        <fullName evidence="1">Uncharacterized membrane protein YfbV (UPF0208 family)</fullName>
    </submittedName>
</protein>
<gene>
    <name evidence="1" type="ORF">J2S10_002957</name>
</gene>
<dbReference type="RefSeq" id="WP_307409015.1">
    <property type="nucleotide sequence ID" value="NZ_JAUSTW010000004.1"/>
</dbReference>
<reference evidence="1 2" key="1">
    <citation type="submission" date="2023-07" db="EMBL/GenBank/DDBJ databases">
        <title>Genomic Encyclopedia of Type Strains, Phase IV (KMG-IV): sequencing the most valuable type-strain genomes for metagenomic binning, comparative biology and taxonomic classification.</title>
        <authorList>
            <person name="Goeker M."/>
        </authorList>
    </citation>
    <scope>NUCLEOTIDE SEQUENCE [LARGE SCALE GENOMIC DNA]</scope>
    <source>
        <strain evidence="1 2">DSM 27594</strain>
    </source>
</reference>
<evidence type="ECO:0000313" key="2">
    <source>
        <dbReference type="Proteomes" id="UP001224122"/>
    </source>
</evidence>
<comment type="caution">
    <text evidence="1">The sequence shown here is derived from an EMBL/GenBank/DDBJ whole genome shotgun (WGS) entry which is preliminary data.</text>
</comment>
<proteinExistence type="predicted"/>
<accession>A0ABT9XW29</accession>
<dbReference type="PROSITE" id="PS51257">
    <property type="entry name" value="PROKAR_LIPOPROTEIN"/>
    <property type="match status" value="1"/>
</dbReference>
<dbReference type="EMBL" id="JAUSTW010000004">
    <property type="protein sequence ID" value="MDQ0199775.1"/>
    <property type="molecule type" value="Genomic_DNA"/>
</dbReference>
<sequence>MRKNMILIPFVTLAIGLTACSTSQGNSEKKERKDASAAVQTDLKRPLVKFFMDLSNKINEKDADLNVYESKDQPTPEMKAKASLAAAAVSEQLNQIQIPSDLKNQKTEIGAAIKDFADSYQAIAEELKKDTPSLDKANATFAQGEEKLGKVFKEGKLGKPNLSNAVN</sequence>
<name>A0ABT9XW29_9BACI</name>
<evidence type="ECO:0000313" key="1">
    <source>
        <dbReference type="EMBL" id="MDQ0199775.1"/>
    </source>
</evidence>
<organism evidence="1 2">
    <name type="scientific">Neobacillus ginsengisoli</name>
    <dbReference type="NCBI Taxonomy" id="904295"/>
    <lineage>
        <taxon>Bacteria</taxon>
        <taxon>Bacillati</taxon>
        <taxon>Bacillota</taxon>
        <taxon>Bacilli</taxon>
        <taxon>Bacillales</taxon>
        <taxon>Bacillaceae</taxon>
        <taxon>Neobacillus</taxon>
    </lineage>
</organism>
<dbReference type="Proteomes" id="UP001224122">
    <property type="component" value="Unassembled WGS sequence"/>
</dbReference>
<keyword evidence="2" id="KW-1185">Reference proteome</keyword>